<feature type="region of interest" description="Disordered" evidence="1">
    <location>
        <begin position="130"/>
        <end position="162"/>
    </location>
</feature>
<feature type="region of interest" description="Disordered" evidence="1">
    <location>
        <begin position="334"/>
        <end position="361"/>
    </location>
</feature>
<name>B3LVN1_DROAN</name>
<dbReference type="eggNOG" id="ENOG502TB9J">
    <property type="taxonomic scope" value="Eukaryota"/>
</dbReference>
<dbReference type="InParanoid" id="B3LVN1"/>
<feature type="region of interest" description="Disordered" evidence="1">
    <location>
        <begin position="238"/>
        <end position="272"/>
    </location>
</feature>
<dbReference type="AlphaFoldDB" id="B3LVN1"/>
<dbReference type="STRING" id="7217.B3LVN1"/>
<dbReference type="OMA" id="PNGQCQQ"/>
<protein>
    <recommendedName>
        <fullName evidence="5">DUF4794 domain-containing protein</fullName>
    </recommendedName>
</protein>
<evidence type="ECO:0000256" key="1">
    <source>
        <dbReference type="SAM" id="MobiDB-lite"/>
    </source>
</evidence>
<evidence type="ECO:0000313" key="3">
    <source>
        <dbReference type="EMBL" id="EDV42601.1"/>
    </source>
</evidence>
<feature type="compositionally biased region" description="Low complexity" evidence="1">
    <location>
        <begin position="145"/>
        <end position="162"/>
    </location>
</feature>
<evidence type="ECO:0008006" key="5">
    <source>
        <dbReference type="Google" id="ProtNLM"/>
    </source>
</evidence>
<feature type="region of interest" description="Disordered" evidence="1">
    <location>
        <begin position="176"/>
        <end position="205"/>
    </location>
</feature>
<feature type="compositionally biased region" description="Low complexity" evidence="1">
    <location>
        <begin position="248"/>
        <end position="261"/>
    </location>
</feature>
<feature type="signal peptide" evidence="2">
    <location>
        <begin position="1"/>
        <end position="17"/>
    </location>
</feature>
<dbReference type="HOGENOM" id="CLU_832273_0_0_1"/>
<dbReference type="GeneID" id="6500854"/>
<feature type="chain" id="PRO_5002791744" description="DUF4794 domain-containing protein" evidence="2">
    <location>
        <begin position="18"/>
        <end position="361"/>
    </location>
</feature>
<gene>
    <name evidence="3" type="primary">Dana\GF18076</name>
    <name evidence="3" type="synonym">dana_GLEANR_19336</name>
    <name evidence="3" type="ORF">GF18076</name>
</gene>
<evidence type="ECO:0000256" key="2">
    <source>
        <dbReference type="SAM" id="SignalP"/>
    </source>
</evidence>
<dbReference type="Proteomes" id="UP000007801">
    <property type="component" value="Unassembled WGS sequence"/>
</dbReference>
<keyword evidence="2" id="KW-0732">Signal</keyword>
<dbReference type="KEGG" id="dan:6500854"/>
<dbReference type="OrthoDB" id="8068737at2759"/>
<feature type="compositionally biased region" description="Pro residues" evidence="1">
    <location>
        <begin position="181"/>
        <end position="196"/>
    </location>
</feature>
<organism evidence="3 4">
    <name type="scientific">Drosophila ananassae</name>
    <name type="common">Fruit fly</name>
    <dbReference type="NCBI Taxonomy" id="7217"/>
    <lineage>
        <taxon>Eukaryota</taxon>
        <taxon>Metazoa</taxon>
        <taxon>Ecdysozoa</taxon>
        <taxon>Arthropoda</taxon>
        <taxon>Hexapoda</taxon>
        <taxon>Insecta</taxon>
        <taxon>Pterygota</taxon>
        <taxon>Neoptera</taxon>
        <taxon>Endopterygota</taxon>
        <taxon>Diptera</taxon>
        <taxon>Brachycera</taxon>
        <taxon>Muscomorpha</taxon>
        <taxon>Ephydroidea</taxon>
        <taxon>Drosophilidae</taxon>
        <taxon>Drosophila</taxon>
        <taxon>Sophophora</taxon>
    </lineage>
</organism>
<evidence type="ECO:0000313" key="4">
    <source>
        <dbReference type="Proteomes" id="UP000007801"/>
    </source>
</evidence>
<dbReference type="PhylomeDB" id="B3LVN1"/>
<dbReference type="EMBL" id="CH902617">
    <property type="protein sequence ID" value="EDV42601.1"/>
    <property type="molecule type" value="Genomic_DNA"/>
</dbReference>
<proteinExistence type="predicted"/>
<accession>B3LVN1</accession>
<reference evidence="3 4" key="1">
    <citation type="journal article" date="2007" name="Nature">
        <title>Evolution of genes and genomes on the Drosophila phylogeny.</title>
        <authorList>
            <consortium name="Drosophila 12 Genomes Consortium"/>
            <person name="Clark A.G."/>
            <person name="Eisen M.B."/>
            <person name="Smith D.R."/>
            <person name="Bergman C.M."/>
            <person name="Oliver B."/>
            <person name="Markow T.A."/>
            <person name="Kaufman T.C."/>
            <person name="Kellis M."/>
            <person name="Gelbart W."/>
            <person name="Iyer V.N."/>
            <person name="Pollard D.A."/>
            <person name="Sackton T.B."/>
            <person name="Larracuente A.M."/>
            <person name="Singh N.D."/>
            <person name="Abad J.P."/>
            <person name="Abt D.N."/>
            <person name="Adryan B."/>
            <person name="Aguade M."/>
            <person name="Akashi H."/>
            <person name="Anderson W.W."/>
            <person name="Aquadro C.F."/>
            <person name="Ardell D.H."/>
            <person name="Arguello R."/>
            <person name="Artieri C.G."/>
            <person name="Barbash D.A."/>
            <person name="Barker D."/>
            <person name="Barsanti P."/>
            <person name="Batterham P."/>
            <person name="Batzoglou S."/>
            <person name="Begun D."/>
            <person name="Bhutkar A."/>
            <person name="Blanco E."/>
            <person name="Bosak S.A."/>
            <person name="Bradley R.K."/>
            <person name="Brand A.D."/>
            <person name="Brent M.R."/>
            <person name="Brooks A.N."/>
            <person name="Brown R.H."/>
            <person name="Butlin R.K."/>
            <person name="Caggese C."/>
            <person name="Calvi B.R."/>
            <person name="Bernardo de Carvalho A."/>
            <person name="Caspi A."/>
            <person name="Castrezana S."/>
            <person name="Celniker S.E."/>
            <person name="Chang J.L."/>
            <person name="Chapple C."/>
            <person name="Chatterji S."/>
            <person name="Chinwalla A."/>
            <person name="Civetta A."/>
            <person name="Clifton S.W."/>
            <person name="Comeron J.M."/>
            <person name="Costello J.C."/>
            <person name="Coyne J.A."/>
            <person name="Daub J."/>
            <person name="David R.G."/>
            <person name="Delcher A.L."/>
            <person name="Delehaunty K."/>
            <person name="Do C.B."/>
            <person name="Ebling H."/>
            <person name="Edwards K."/>
            <person name="Eickbush T."/>
            <person name="Evans J.D."/>
            <person name="Filipski A."/>
            <person name="Findeiss S."/>
            <person name="Freyhult E."/>
            <person name="Fulton L."/>
            <person name="Fulton R."/>
            <person name="Garcia A.C."/>
            <person name="Gardiner A."/>
            <person name="Garfield D.A."/>
            <person name="Garvin B.E."/>
            <person name="Gibson G."/>
            <person name="Gilbert D."/>
            <person name="Gnerre S."/>
            <person name="Godfrey J."/>
            <person name="Good R."/>
            <person name="Gotea V."/>
            <person name="Gravely B."/>
            <person name="Greenberg A.J."/>
            <person name="Griffiths-Jones S."/>
            <person name="Gross S."/>
            <person name="Guigo R."/>
            <person name="Gustafson E.A."/>
            <person name="Haerty W."/>
            <person name="Hahn M.W."/>
            <person name="Halligan D.L."/>
            <person name="Halpern A.L."/>
            <person name="Halter G.M."/>
            <person name="Han M.V."/>
            <person name="Heger A."/>
            <person name="Hillier L."/>
            <person name="Hinrichs A.S."/>
            <person name="Holmes I."/>
            <person name="Hoskins R.A."/>
            <person name="Hubisz M.J."/>
            <person name="Hultmark D."/>
            <person name="Huntley M.A."/>
            <person name="Jaffe D.B."/>
            <person name="Jagadeeshan S."/>
            <person name="Jeck W.R."/>
            <person name="Johnson J."/>
            <person name="Jones C.D."/>
            <person name="Jordan W.C."/>
            <person name="Karpen G.H."/>
            <person name="Kataoka E."/>
            <person name="Keightley P.D."/>
            <person name="Kheradpour P."/>
            <person name="Kirkness E.F."/>
            <person name="Koerich L.B."/>
            <person name="Kristiansen K."/>
            <person name="Kudrna D."/>
            <person name="Kulathinal R.J."/>
            <person name="Kumar S."/>
            <person name="Kwok R."/>
            <person name="Lander E."/>
            <person name="Langley C.H."/>
            <person name="Lapoint R."/>
            <person name="Lazzaro B.P."/>
            <person name="Lee S.J."/>
            <person name="Levesque L."/>
            <person name="Li R."/>
            <person name="Lin C.F."/>
            <person name="Lin M.F."/>
            <person name="Lindblad-Toh K."/>
            <person name="Llopart A."/>
            <person name="Long M."/>
            <person name="Low L."/>
            <person name="Lozovsky E."/>
            <person name="Lu J."/>
            <person name="Luo M."/>
            <person name="Machado C.A."/>
            <person name="Makalowski W."/>
            <person name="Marzo M."/>
            <person name="Matsuda M."/>
            <person name="Matzkin L."/>
            <person name="McAllister B."/>
            <person name="McBride C.S."/>
            <person name="McKernan B."/>
            <person name="McKernan K."/>
            <person name="Mendez-Lago M."/>
            <person name="Minx P."/>
            <person name="Mollenhauer M.U."/>
            <person name="Montooth K."/>
            <person name="Mount S.M."/>
            <person name="Mu X."/>
            <person name="Myers E."/>
            <person name="Negre B."/>
            <person name="Newfeld S."/>
            <person name="Nielsen R."/>
            <person name="Noor M.A."/>
            <person name="O'Grady P."/>
            <person name="Pachter L."/>
            <person name="Papaceit M."/>
            <person name="Parisi M.J."/>
            <person name="Parisi M."/>
            <person name="Parts L."/>
            <person name="Pedersen J.S."/>
            <person name="Pesole G."/>
            <person name="Phillippy A.M."/>
            <person name="Ponting C.P."/>
            <person name="Pop M."/>
            <person name="Porcelli D."/>
            <person name="Powell J.R."/>
            <person name="Prohaska S."/>
            <person name="Pruitt K."/>
            <person name="Puig M."/>
            <person name="Quesneville H."/>
            <person name="Ram K.R."/>
            <person name="Rand D."/>
            <person name="Rasmussen M.D."/>
            <person name="Reed L.K."/>
            <person name="Reenan R."/>
            <person name="Reily A."/>
            <person name="Remington K.A."/>
            <person name="Rieger T.T."/>
            <person name="Ritchie M.G."/>
            <person name="Robin C."/>
            <person name="Rogers Y.H."/>
            <person name="Rohde C."/>
            <person name="Rozas J."/>
            <person name="Rubenfield M.J."/>
            <person name="Ruiz A."/>
            <person name="Russo S."/>
            <person name="Salzberg S.L."/>
            <person name="Sanchez-Gracia A."/>
            <person name="Saranga D.J."/>
            <person name="Sato H."/>
            <person name="Schaeffer S.W."/>
            <person name="Schatz M.C."/>
            <person name="Schlenke T."/>
            <person name="Schwartz R."/>
            <person name="Segarra C."/>
            <person name="Singh R.S."/>
            <person name="Sirot L."/>
            <person name="Sirota M."/>
            <person name="Sisneros N.B."/>
            <person name="Smith C.D."/>
            <person name="Smith T.F."/>
            <person name="Spieth J."/>
            <person name="Stage D.E."/>
            <person name="Stark A."/>
            <person name="Stephan W."/>
            <person name="Strausberg R.L."/>
            <person name="Strempel S."/>
            <person name="Sturgill D."/>
            <person name="Sutton G."/>
            <person name="Sutton G.G."/>
            <person name="Tao W."/>
            <person name="Teichmann S."/>
            <person name="Tobari Y.N."/>
            <person name="Tomimura Y."/>
            <person name="Tsolas J.M."/>
            <person name="Valente V.L."/>
            <person name="Venter E."/>
            <person name="Venter J.C."/>
            <person name="Vicario S."/>
            <person name="Vieira F.G."/>
            <person name="Vilella A.J."/>
            <person name="Villasante A."/>
            <person name="Walenz B."/>
            <person name="Wang J."/>
            <person name="Wasserman M."/>
            <person name="Watts T."/>
            <person name="Wilson D."/>
            <person name="Wilson R.K."/>
            <person name="Wing R.A."/>
            <person name="Wolfner M.F."/>
            <person name="Wong A."/>
            <person name="Wong G.K."/>
            <person name="Wu C.I."/>
            <person name="Wu G."/>
            <person name="Yamamoto D."/>
            <person name="Yang H.P."/>
            <person name="Yang S.P."/>
            <person name="Yorke J.A."/>
            <person name="Yoshida K."/>
            <person name="Zdobnov E."/>
            <person name="Zhang P."/>
            <person name="Zhang Y."/>
            <person name="Zimin A.V."/>
            <person name="Baldwin J."/>
            <person name="Abdouelleil A."/>
            <person name="Abdulkadir J."/>
            <person name="Abebe A."/>
            <person name="Abera B."/>
            <person name="Abreu J."/>
            <person name="Acer S.C."/>
            <person name="Aftuck L."/>
            <person name="Alexander A."/>
            <person name="An P."/>
            <person name="Anderson E."/>
            <person name="Anderson S."/>
            <person name="Arachi H."/>
            <person name="Azer M."/>
            <person name="Bachantsang P."/>
            <person name="Barry A."/>
            <person name="Bayul T."/>
            <person name="Berlin A."/>
            <person name="Bessette D."/>
            <person name="Bloom T."/>
            <person name="Blye J."/>
            <person name="Boguslavskiy L."/>
            <person name="Bonnet C."/>
            <person name="Boukhgalter B."/>
            <person name="Bourzgui I."/>
            <person name="Brown A."/>
            <person name="Cahill P."/>
            <person name="Channer S."/>
            <person name="Cheshatsang Y."/>
            <person name="Chuda L."/>
            <person name="Citroen M."/>
            <person name="Collymore A."/>
            <person name="Cooke P."/>
            <person name="Costello M."/>
            <person name="D'Aco K."/>
            <person name="Daza R."/>
            <person name="De Haan G."/>
            <person name="DeGray S."/>
            <person name="DeMaso C."/>
            <person name="Dhargay N."/>
            <person name="Dooley K."/>
            <person name="Dooley E."/>
            <person name="Doricent M."/>
            <person name="Dorje P."/>
            <person name="Dorjee K."/>
            <person name="Dupes A."/>
            <person name="Elong R."/>
            <person name="Falk J."/>
            <person name="Farina A."/>
            <person name="Faro S."/>
            <person name="Ferguson D."/>
            <person name="Fisher S."/>
            <person name="Foley C.D."/>
            <person name="Franke A."/>
            <person name="Friedrich D."/>
            <person name="Gadbois L."/>
            <person name="Gearin G."/>
            <person name="Gearin C.R."/>
            <person name="Giannoukos G."/>
            <person name="Goode T."/>
            <person name="Graham J."/>
            <person name="Grandbois E."/>
            <person name="Grewal S."/>
            <person name="Gyaltsen K."/>
            <person name="Hafez N."/>
            <person name="Hagos B."/>
            <person name="Hall J."/>
            <person name="Henson C."/>
            <person name="Hollinger A."/>
            <person name="Honan T."/>
            <person name="Huard M.D."/>
            <person name="Hughes L."/>
            <person name="Hurhula B."/>
            <person name="Husby M.E."/>
            <person name="Kamat A."/>
            <person name="Kanga B."/>
            <person name="Kashin S."/>
            <person name="Khazanovich D."/>
            <person name="Kisner P."/>
            <person name="Lance K."/>
            <person name="Lara M."/>
            <person name="Lee W."/>
            <person name="Lennon N."/>
            <person name="Letendre F."/>
            <person name="LeVine R."/>
            <person name="Lipovsky A."/>
            <person name="Liu X."/>
            <person name="Liu J."/>
            <person name="Liu S."/>
            <person name="Lokyitsang T."/>
            <person name="Lokyitsang Y."/>
            <person name="Lubonja R."/>
            <person name="Lui A."/>
            <person name="MacDonald P."/>
            <person name="Magnisalis V."/>
            <person name="Maru K."/>
            <person name="Matthews C."/>
            <person name="McCusker W."/>
            <person name="McDonough S."/>
            <person name="Mehta T."/>
            <person name="Meldrim J."/>
            <person name="Meneus L."/>
            <person name="Mihai O."/>
            <person name="Mihalev A."/>
            <person name="Mihova T."/>
            <person name="Mittelman R."/>
            <person name="Mlenga V."/>
            <person name="Montmayeur A."/>
            <person name="Mulrain L."/>
            <person name="Navidi A."/>
            <person name="Naylor J."/>
            <person name="Negash T."/>
            <person name="Nguyen T."/>
            <person name="Nguyen N."/>
            <person name="Nicol R."/>
            <person name="Norbu C."/>
            <person name="Norbu N."/>
            <person name="Novod N."/>
            <person name="O'Neill B."/>
            <person name="Osman S."/>
            <person name="Markiewicz E."/>
            <person name="Oyono O.L."/>
            <person name="Patti C."/>
            <person name="Phunkhang P."/>
            <person name="Pierre F."/>
            <person name="Priest M."/>
            <person name="Raghuraman S."/>
            <person name="Rege F."/>
            <person name="Reyes R."/>
            <person name="Rise C."/>
            <person name="Rogov P."/>
            <person name="Ross K."/>
            <person name="Ryan E."/>
            <person name="Settipalli S."/>
            <person name="Shea T."/>
            <person name="Sherpa N."/>
            <person name="Shi L."/>
            <person name="Shih D."/>
            <person name="Sparrow T."/>
            <person name="Spaulding J."/>
            <person name="Stalker J."/>
            <person name="Stange-Thomann N."/>
            <person name="Stavropoulos S."/>
            <person name="Stone C."/>
            <person name="Strader C."/>
            <person name="Tesfaye S."/>
            <person name="Thomson T."/>
            <person name="Thoulutsang Y."/>
            <person name="Thoulutsang D."/>
            <person name="Topham K."/>
            <person name="Topping I."/>
            <person name="Tsamla T."/>
            <person name="Vassiliev H."/>
            <person name="Vo A."/>
            <person name="Wangchuk T."/>
            <person name="Wangdi T."/>
            <person name="Weiand M."/>
            <person name="Wilkinson J."/>
            <person name="Wilson A."/>
            <person name="Yadav S."/>
            <person name="Young G."/>
            <person name="Yu Q."/>
            <person name="Zembek L."/>
            <person name="Zhong D."/>
            <person name="Zimmer A."/>
            <person name="Zwirko Z."/>
            <person name="Jaffe D.B."/>
            <person name="Alvarez P."/>
            <person name="Brockman W."/>
            <person name="Butler J."/>
            <person name="Chin C."/>
            <person name="Gnerre S."/>
            <person name="Grabherr M."/>
            <person name="Kleber M."/>
            <person name="Mauceli E."/>
            <person name="MacCallum I."/>
        </authorList>
    </citation>
    <scope>NUCLEOTIDE SEQUENCE [LARGE SCALE GENOMIC DNA]</scope>
    <source>
        <strain evidence="4">Tucson 14024-0371.13</strain>
    </source>
</reference>
<keyword evidence="4" id="KW-1185">Reference proteome</keyword>
<sequence>MPSPLWLLISMLVLVGSQDYHYQPPHIPFTAETYHAPQTPQQPQTTKFVVQTLGRTYGLETQRAPAIYEDHQTQVIRVLEQHQVQQQPQTYYQAPQQQQQYSYPAAIPQQLHTSSYANPLLVSASYQAPPQALAPPAPAAPPQPLSYYQPPQQQQQQPLLPAHQRSPAPIVGYATARQQAPQPPAQYLPPQQPPPQKLFFGNPQPYASVNVGGQQVLDAGHGSGVAPNEVQVQLVTATGQQPQQPRIGDQVGQSQSSQVDGYDYKQTSPGDTRDYQRFVTNCGPGGQCQRKELGPGEVDPTHQRALQFTRSSTQPRIEGCFKSPVIYVPVGAEVNDQGQLRPKNRRQNERQEQIFSRYPYN</sequence>
<feature type="compositionally biased region" description="Pro residues" evidence="1">
    <location>
        <begin position="132"/>
        <end position="144"/>
    </location>
</feature>